<evidence type="ECO:0000313" key="3">
    <source>
        <dbReference type="Proteomes" id="UP000219440"/>
    </source>
</evidence>
<dbReference type="Proteomes" id="UP000219440">
    <property type="component" value="Unassembled WGS sequence"/>
</dbReference>
<keyword evidence="1" id="KW-1133">Transmembrane helix</keyword>
<gene>
    <name evidence="2" type="ORF">SAMN06296378_1674</name>
</gene>
<keyword evidence="1" id="KW-0812">Transmembrane</keyword>
<protein>
    <recommendedName>
        <fullName evidence="4">DUF4190 domain-containing protein</fullName>
    </recommendedName>
</protein>
<evidence type="ECO:0000313" key="2">
    <source>
        <dbReference type="EMBL" id="SOE66102.1"/>
    </source>
</evidence>
<dbReference type="OrthoDB" id="4794509at2"/>
<organism evidence="2 3">
    <name type="scientific">Salinibacterium xinjiangense</name>
    <dbReference type="NCBI Taxonomy" id="386302"/>
    <lineage>
        <taxon>Bacteria</taxon>
        <taxon>Bacillati</taxon>
        <taxon>Actinomycetota</taxon>
        <taxon>Actinomycetes</taxon>
        <taxon>Micrococcales</taxon>
        <taxon>Microbacteriaceae</taxon>
        <taxon>Salinibacterium</taxon>
    </lineage>
</organism>
<accession>A0A2C8ZM66</accession>
<proteinExistence type="predicted"/>
<dbReference type="AlphaFoldDB" id="A0A2C8ZM66"/>
<evidence type="ECO:0008006" key="4">
    <source>
        <dbReference type="Google" id="ProtNLM"/>
    </source>
</evidence>
<name>A0A2C8ZM66_9MICO</name>
<dbReference type="EMBL" id="OCST01000003">
    <property type="protein sequence ID" value="SOE66102.1"/>
    <property type="molecule type" value="Genomic_DNA"/>
</dbReference>
<reference evidence="2 3" key="1">
    <citation type="submission" date="2017-09" db="EMBL/GenBank/DDBJ databases">
        <authorList>
            <person name="Ehlers B."/>
            <person name="Leendertz F.H."/>
        </authorList>
    </citation>
    <scope>NUCLEOTIDE SEQUENCE [LARGE SCALE GENOMIC DNA]</scope>
    <source>
        <strain evidence="2 3">CGMCC 1.05381</strain>
    </source>
</reference>
<feature type="transmembrane region" description="Helical" evidence="1">
    <location>
        <begin position="73"/>
        <end position="98"/>
    </location>
</feature>
<evidence type="ECO:0000256" key="1">
    <source>
        <dbReference type="SAM" id="Phobius"/>
    </source>
</evidence>
<feature type="transmembrane region" description="Helical" evidence="1">
    <location>
        <begin position="24"/>
        <end position="52"/>
    </location>
</feature>
<keyword evidence="3" id="KW-1185">Reference proteome</keyword>
<dbReference type="RefSeq" id="WP_097060767.1">
    <property type="nucleotide sequence ID" value="NZ_BMLC01000001.1"/>
</dbReference>
<sequence>MTTTAPTTPIHTPATTSADRVLGIFALVFGIASIALGFQFVFAVAGLVLGILSLRREPTARGLAITGIITSGVTLAGSLIAAMVALAVFPFIALAALWS</sequence>
<keyword evidence="1" id="KW-0472">Membrane</keyword>